<reference evidence="2 3" key="1">
    <citation type="submission" date="2018-03" db="EMBL/GenBank/DDBJ databases">
        <title>Genomic Encyclopedia of Archaeal and Bacterial Type Strains, Phase II (KMG-II): from individual species to whole genera.</title>
        <authorList>
            <person name="Goeker M."/>
        </authorList>
    </citation>
    <scope>NUCLEOTIDE SEQUENCE [LARGE SCALE GENOMIC DNA]</scope>
    <source>
        <strain evidence="2 3">DSM 44889</strain>
    </source>
</reference>
<evidence type="ECO:0000259" key="1">
    <source>
        <dbReference type="Pfam" id="PF14280"/>
    </source>
</evidence>
<protein>
    <submittedName>
        <fullName evidence="2">Uncharacterized protein DUF4365</fullName>
    </submittedName>
</protein>
<name>A0A316AAF9_9ACTN</name>
<organism evidence="2 3">
    <name type="scientific">Quadrisphaera granulorum</name>
    <dbReference type="NCBI Taxonomy" id="317664"/>
    <lineage>
        <taxon>Bacteria</taxon>
        <taxon>Bacillati</taxon>
        <taxon>Actinomycetota</taxon>
        <taxon>Actinomycetes</taxon>
        <taxon>Kineosporiales</taxon>
        <taxon>Kineosporiaceae</taxon>
        <taxon>Quadrisphaera</taxon>
    </lineage>
</organism>
<dbReference type="EMBL" id="QGDQ01000008">
    <property type="protein sequence ID" value="PWJ54168.1"/>
    <property type="molecule type" value="Genomic_DNA"/>
</dbReference>
<sequence>MSSAADNAYWGDFGEQWVQVVASGAKILHGRPLTLDFEKADVELVLRELTPGTAYPTVKAQVKTTVTARMTDAGDLVYDLDVTTYELLRRTDHAVRRVLVVVSLPEGEAAKVRVTEDGTLLVGRAHWISLEGAPPTTNTSTVSVTLPASQAVDPEGLRRLLLQHGVRTPTPVADVDPWSGGADDV</sequence>
<dbReference type="Proteomes" id="UP000245469">
    <property type="component" value="Unassembled WGS sequence"/>
</dbReference>
<gene>
    <name evidence="2" type="ORF">BXY45_10875</name>
</gene>
<evidence type="ECO:0000313" key="2">
    <source>
        <dbReference type="EMBL" id="PWJ54168.1"/>
    </source>
</evidence>
<dbReference type="InterPro" id="IPR025375">
    <property type="entry name" value="DUF4365"/>
</dbReference>
<proteinExistence type="predicted"/>
<comment type="caution">
    <text evidence="2">The sequence shown here is derived from an EMBL/GenBank/DDBJ whole genome shotgun (WGS) entry which is preliminary data.</text>
</comment>
<feature type="domain" description="DUF4365" evidence="1">
    <location>
        <begin position="14"/>
        <end position="161"/>
    </location>
</feature>
<evidence type="ECO:0000313" key="3">
    <source>
        <dbReference type="Proteomes" id="UP000245469"/>
    </source>
</evidence>
<dbReference type="OrthoDB" id="4863187at2"/>
<keyword evidence="3" id="KW-1185">Reference proteome</keyword>
<accession>A0A316AAF9</accession>
<dbReference type="Pfam" id="PF14280">
    <property type="entry name" value="DUF4365"/>
    <property type="match status" value="1"/>
</dbReference>
<dbReference type="AlphaFoldDB" id="A0A316AAF9"/>